<organism evidence="11 12">
    <name type="scientific">Saccoglossus kowalevskii</name>
    <name type="common">Acorn worm</name>
    <dbReference type="NCBI Taxonomy" id="10224"/>
    <lineage>
        <taxon>Eukaryota</taxon>
        <taxon>Metazoa</taxon>
        <taxon>Hemichordata</taxon>
        <taxon>Enteropneusta</taxon>
        <taxon>Harrimaniidae</taxon>
        <taxon>Saccoglossus</taxon>
    </lineage>
</organism>
<keyword evidence="3" id="KW-0808">Transferase</keyword>
<evidence type="ECO:0000256" key="3">
    <source>
        <dbReference type="ARBA" id="ARBA00022679"/>
    </source>
</evidence>
<keyword evidence="7" id="KW-0443">Lipid metabolism</keyword>
<dbReference type="PROSITE" id="PS50105">
    <property type="entry name" value="SAM_DOMAIN"/>
    <property type="match status" value="1"/>
</dbReference>
<dbReference type="GeneID" id="100377281"/>
<proteinExistence type="inferred from homology"/>
<evidence type="ECO:0000256" key="1">
    <source>
        <dbReference type="ARBA" id="ARBA00004141"/>
    </source>
</evidence>
<evidence type="ECO:0000259" key="10">
    <source>
        <dbReference type="PROSITE" id="PS50105"/>
    </source>
</evidence>
<feature type="transmembrane region" description="Helical" evidence="9">
    <location>
        <begin position="183"/>
        <end position="204"/>
    </location>
</feature>
<dbReference type="PANTHER" id="PTHR21290">
    <property type="entry name" value="SPHINGOMYELIN SYNTHETASE"/>
    <property type="match status" value="1"/>
</dbReference>
<keyword evidence="5" id="KW-0746">Sphingolipid metabolism</keyword>
<dbReference type="InterPro" id="IPR013761">
    <property type="entry name" value="SAM/pointed_sf"/>
</dbReference>
<reference evidence="12" key="1">
    <citation type="submission" date="2025-08" db="UniProtKB">
        <authorList>
            <consortium name="RefSeq"/>
        </authorList>
    </citation>
    <scope>IDENTIFICATION</scope>
    <source>
        <tissue evidence="12">Testes</tissue>
    </source>
</reference>
<feature type="domain" description="SAM" evidence="10">
    <location>
        <begin position="8"/>
        <end position="74"/>
    </location>
</feature>
<evidence type="ECO:0000256" key="4">
    <source>
        <dbReference type="ARBA" id="ARBA00022692"/>
    </source>
</evidence>
<keyword evidence="4 9" id="KW-0812">Transmembrane</keyword>
<dbReference type="RefSeq" id="XP_006819929.1">
    <property type="nucleotide sequence ID" value="XM_006819866.1"/>
</dbReference>
<feature type="transmembrane region" description="Helical" evidence="9">
    <location>
        <begin position="136"/>
        <end position="157"/>
    </location>
</feature>
<dbReference type="SUPFAM" id="SSF47769">
    <property type="entry name" value="SAM/Pointed domain"/>
    <property type="match status" value="1"/>
</dbReference>
<dbReference type="Proteomes" id="UP000694865">
    <property type="component" value="Unplaced"/>
</dbReference>
<dbReference type="Pfam" id="PF14360">
    <property type="entry name" value="PAP2_C"/>
    <property type="match status" value="1"/>
</dbReference>
<keyword evidence="6 9" id="KW-1133">Transmembrane helix</keyword>
<dbReference type="CDD" id="cd09515">
    <property type="entry name" value="SAM_SGMS1-like"/>
    <property type="match status" value="1"/>
</dbReference>
<evidence type="ECO:0000256" key="7">
    <source>
        <dbReference type="ARBA" id="ARBA00023098"/>
    </source>
</evidence>
<dbReference type="InterPro" id="IPR025749">
    <property type="entry name" value="Sphingomyelin_synth-like_dom"/>
</dbReference>
<evidence type="ECO:0000256" key="6">
    <source>
        <dbReference type="ARBA" id="ARBA00022989"/>
    </source>
</evidence>
<dbReference type="InterPro" id="IPR001660">
    <property type="entry name" value="SAM"/>
</dbReference>
<dbReference type="Gene3D" id="1.10.150.50">
    <property type="entry name" value="Transcription Factor, Ets-1"/>
    <property type="match status" value="1"/>
</dbReference>
<keyword evidence="8 9" id="KW-0472">Membrane</keyword>
<accession>A0ABM0MIT8</accession>
<comment type="subcellular location">
    <subcellularLocation>
        <location evidence="1">Membrane</location>
        <topology evidence="1">Multi-pass membrane protein</topology>
    </subcellularLocation>
</comment>
<evidence type="ECO:0000313" key="11">
    <source>
        <dbReference type="Proteomes" id="UP000694865"/>
    </source>
</evidence>
<dbReference type="InterPro" id="IPR045221">
    <property type="entry name" value="Sphingomyelin_synth-like"/>
</dbReference>
<dbReference type="Pfam" id="PF00536">
    <property type="entry name" value="SAM_1"/>
    <property type="match status" value="1"/>
</dbReference>
<comment type="similarity">
    <text evidence="2">Belongs to the sphingomyelin synthase family.</text>
</comment>
<evidence type="ECO:0000256" key="8">
    <source>
        <dbReference type="ARBA" id="ARBA00023136"/>
    </source>
</evidence>
<protein>
    <submittedName>
        <fullName evidence="12">Sphingomyelin synthase-related protein 1-like</fullName>
    </submittedName>
</protein>
<evidence type="ECO:0000256" key="5">
    <source>
        <dbReference type="ARBA" id="ARBA00022919"/>
    </source>
</evidence>
<sequence>MTENVSEWTTEQTGHWLEANGFSSYVELLCDTHKVDGEVLLSLMEDDLRKPPIELKILGDIKKLIHCIRRLQRESNKTSSQWDNGDVISPRRLRSRKTAGYRHQLNRLDSTDSQDMFSADESVKSRPMFVTETSKTVISFVYFASVLMLTAFTMTVVHDRVPDTDKYPPLPDIVLDNLPHIPWAFKVCEIVGAILGTILCVVLVLHKHRLIILRRIFSLSGTIFLLRCSTMFIYGDVWSKLKRSLEICLGLGMSLTGVNTCGDYMFSGHTVVITTFNFFITEYTPRDYDLLHTMSWVLNIFGIFFILAAHEHYSIDVFVAFYITSRLFLYYHSLANNRSLLDGDQRTRVWFPMFSFFESKVDGIVPNEYEWPKFPKMLRRHCD</sequence>
<dbReference type="PANTHER" id="PTHR21290:SF25">
    <property type="entry name" value="SPHINGOMYELIN SYNTHASE-RELATED PROTEIN 1"/>
    <property type="match status" value="1"/>
</dbReference>
<name>A0ABM0MIT8_SACKO</name>
<evidence type="ECO:0000256" key="2">
    <source>
        <dbReference type="ARBA" id="ARBA00005441"/>
    </source>
</evidence>
<feature type="transmembrane region" description="Helical" evidence="9">
    <location>
        <begin position="264"/>
        <end position="283"/>
    </location>
</feature>
<gene>
    <name evidence="12" type="primary">LOC100377281</name>
</gene>
<feature type="transmembrane region" description="Helical" evidence="9">
    <location>
        <begin position="290"/>
        <end position="307"/>
    </location>
</feature>
<evidence type="ECO:0000313" key="12">
    <source>
        <dbReference type="RefSeq" id="XP_006819929.1"/>
    </source>
</evidence>
<feature type="transmembrane region" description="Helical" evidence="9">
    <location>
        <begin position="216"/>
        <end position="235"/>
    </location>
</feature>
<dbReference type="SMART" id="SM00454">
    <property type="entry name" value="SAM"/>
    <property type="match status" value="1"/>
</dbReference>
<evidence type="ECO:0000256" key="9">
    <source>
        <dbReference type="SAM" id="Phobius"/>
    </source>
</evidence>
<feature type="transmembrane region" description="Helical" evidence="9">
    <location>
        <begin position="313"/>
        <end position="331"/>
    </location>
</feature>
<keyword evidence="11" id="KW-1185">Reference proteome</keyword>